<evidence type="ECO:0000313" key="4">
    <source>
        <dbReference type="EMBL" id="KAE9005393.1"/>
    </source>
</evidence>
<evidence type="ECO:0000256" key="1">
    <source>
        <dbReference type="SAM" id="MobiDB-lite"/>
    </source>
</evidence>
<feature type="compositionally biased region" description="Acidic residues" evidence="1">
    <location>
        <begin position="420"/>
        <end position="430"/>
    </location>
</feature>
<reference evidence="4 5" key="1">
    <citation type="submission" date="2018-09" db="EMBL/GenBank/DDBJ databases">
        <title>Genomic investigation of the strawberry pathogen Phytophthora fragariae indicates pathogenicity is determined by transcriptional variation in three key races.</title>
        <authorList>
            <person name="Adams T.M."/>
            <person name="Armitage A.D."/>
            <person name="Sobczyk M.K."/>
            <person name="Bates H.J."/>
            <person name="Dunwell J.M."/>
            <person name="Nellist C.F."/>
            <person name="Harrison R.J."/>
        </authorList>
    </citation>
    <scope>NUCLEOTIDE SEQUENCE [LARGE SCALE GENOMIC DNA]</scope>
    <source>
        <strain evidence="4 5">SCRP249</strain>
    </source>
</reference>
<dbReference type="Proteomes" id="UP000429607">
    <property type="component" value="Unassembled WGS sequence"/>
</dbReference>
<protein>
    <recommendedName>
        <fullName evidence="6">MULE transposase domain-containing protein</fullName>
    </recommendedName>
</protein>
<dbReference type="EMBL" id="QXFV01001458">
    <property type="protein sequence ID" value="KAE9005393.1"/>
    <property type="molecule type" value="Genomic_DNA"/>
</dbReference>
<dbReference type="AlphaFoldDB" id="A0A6A3KNK3"/>
<feature type="compositionally biased region" description="Basic and acidic residues" evidence="1">
    <location>
        <begin position="455"/>
        <end position="468"/>
    </location>
</feature>
<dbReference type="Pfam" id="PF21599">
    <property type="entry name" value="ZSWIM3_N"/>
    <property type="match status" value="1"/>
</dbReference>
<feature type="compositionally biased region" description="Acidic residues" evidence="1">
    <location>
        <begin position="377"/>
        <end position="390"/>
    </location>
</feature>
<dbReference type="InterPro" id="IPR048325">
    <property type="entry name" value="ZSWIM3_N"/>
</dbReference>
<evidence type="ECO:0000259" key="3">
    <source>
        <dbReference type="Pfam" id="PF21599"/>
    </source>
</evidence>
<gene>
    <name evidence="4" type="ORF">PR001_g17464</name>
</gene>
<accession>A0A6A3KNK3</accession>
<evidence type="ECO:0000259" key="2">
    <source>
        <dbReference type="Pfam" id="PF21056"/>
    </source>
</evidence>
<feature type="region of interest" description="Disordered" evidence="1">
    <location>
        <begin position="374"/>
        <end position="397"/>
    </location>
</feature>
<evidence type="ECO:0000313" key="5">
    <source>
        <dbReference type="Proteomes" id="UP000429607"/>
    </source>
</evidence>
<feature type="domain" description="ZSWIM1/3 RNaseH-like" evidence="2">
    <location>
        <begin position="211"/>
        <end position="329"/>
    </location>
</feature>
<organism evidence="4 5">
    <name type="scientific">Phytophthora rubi</name>
    <dbReference type="NCBI Taxonomy" id="129364"/>
    <lineage>
        <taxon>Eukaryota</taxon>
        <taxon>Sar</taxon>
        <taxon>Stramenopiles</taxon>
        <taxon>Oomycota</taxon>
        <taxon>Peronosporomycetes</taxon>
        <taxon>Peronosporales</taxon>
        <taxon>Peronosporaceae</taxon>
        <taxon>Phytophthora</taxon>
    </lineage>
</organism>
<dbReference type="PANTHER" id="PTHR31569:SF4">
    <property type="entry name" value="SWIM-TYPE DOMAIN-CONTAINING PROTEIN"/>
    <property type="match status" value="1"/>
</dbReference>
<feature type="domain" description="ZSWIM3 N-terminal" evidence="3">
    <location>
        <begin position="21"/>
        <end position="123"/>
    </location>
</feature>
<comment type="caution">
    <text evidence="4">The sequence shown here is derived from an EMBL/GenBank/DDBJ whole genome shotgun (WGS) entry which is preliminary data.</text>
</comment>
<evidence type="ECO:0008006" key="6">
    <source>
        <dbReference type="Google" id="ProtNLM"/>
    </source>
</evidence>
<feature type="region of interest" description="Disordered" evidence="1">
    <location>
        <begin position="410"/>
        <end position="468"/>
    </location>
</feature>
<dbReference type="InterPro" id="IPR048324">
    <property type="entry name" value="ZSWIM1-3_RNaseH-like"/>
</dbReference>
<dbReference type="Pfam" id="PF21056">
    <property type="entry name" value="ZSWIM1-3_RNaseH-like"/>
    <property type="match status" value="1"/>
</dbReference>
<sequence length="468" mass="53064">MRAHGDEIVNVVPPFPSGSIANWKEFATLFKTYTEQNNIKFRVRSSEATERHNSTHDDPIPTDFLWTHKIFRCTHGVLQSSRSKGRRNRKTRYCECNARFTAVVNPTDDGEFIIKIINENHTHSHPTTASQASSYLTTKTLPLDEQDREDVKTLADAPVSSKHITNFLNERIGCKVTPQQTRNLIRNTMGNDSAEERLKTMLHALRQVDDSDVLVLQDQLGLTTAIVMQTKVQKIMFDHWGETLAMDFTHGTNNLGYHLGSLVVTTATGRGFPVFDFVCLYEQALTVSTILNYFKEKNPGWRRIESVVIDKDYVEWSVLKELFPRAKTLLCQFHAISYWKKVMRRPIFRLKVSQSHLVYGTTFTMMRCVNAKRGETENDVDSDDESEEGDFSSLDPSDAMETVKLMDELENYVPALDGHTDDDNESESEENVPPTQISALQGDIRPSPPPPSNADLDKNGSDADANKK</sequence>
<name>A0A6A3KNK3_9STRA</name>
<dbReference type="PANTHER" id="PTHR31569">
    <property type="entry name" value="SWIM-TYPE DOMAIN-CONTAINING PROTEIN"/>
    <property type="match status" value="1"/>
</dbReference>
<dbReference type="InterPro" id="IPR052579">
    <property type="entry name" value="Zinc_finger_SWIM"/>
</dbReference>
<proteinExistence type="predicted"/>